<protein>
    <submittedName>
        <fullName evidence="2">Uncharacterized protein</fullName>
    </submittedName>
</protein>
<evidence type="ECO:0000256" key="1">
    <source>
        <dbReference type="SAM" id="Phobius"/>
    </source>
</evidence>
<dbReference type="RefSeq" id="WP_144331415.1">
    <property type="nucleotide sequence ID" value="NZ_VLPL01000001.1"/>
</dbReference>
<keyword evidence="1" id="KW-0812">Transmembrane</keyword>
<feature type="transmembrane region" description="Helical" evidence="1">
    <location>
        <begin position="20"/>
        <end position="53"/>
    </location>
</feature>
<dbReference type="EMBL" id="VLPL01000001">
    <property type="protein sequence ID" value="TSJ47880.1"/>
    <property type="molecule type" value="Genomic_DNA"/>
</dbReference>
<name>A0A556N6Y2_9FLAO</name>
<dbReference type="OrthoDB" id="886404at2"/>
<keyword evidence="1" id="KW-1133">Transmembrane helix</keyword>
<proteinExistence type="predicted"/>
<sequence length="182" mass="20926">MNQASTPLVFSEGKTFNYLIPLLFCGIASAISFVLFFPLGIILAVTCVLLGSIESGLEFDAEKMEFRKFQSLFGFKWGNWRKINHPDSFHLYLSIENNSYNTPMLTAPAFYGSGPTVKSKSITYNVAVYTKRDEKIVIYEFSSYKMALSFMNHLRALTSYEVVDHIALKMQENQQKRMNRRR</sequence>
<gene>
    <name evidence="2" type="ORF">FO442_01760</name>
</gene>
<comment type="caution">
    <text evidence="2">The sequence shown here is derived from an EMBL/GenBank/DDBJ whole genome shotgun (WGS) entry which is preliminary data.</text>
</comment>
<reference evidence="2 3" key="1">
    <citation type="submission" date="2019-07" db="EMBL/GenBank/DDBJ databases">
        <authorList>
            <person name="Huq M.A."/>
        </authorList>
    </citation>
    <scope>NUCLEOTIDE SEQUENCE [LARGE SCALE GENOMIC DNA]</scope>
    <source>
        <strain evidence="2 3">MAH-3</strain>
    </source>
</reference>
<evidence type="ECO:0000313" key="2">
    <source>
        <dbReference type="EMBL" id="TSJ47880.1"/>
    </source>
</evidence>
<keyword evidence="1" id="KW-0472">Membrane</keyword>
<organism evidence="2 3">
    <name type="scientific">Fluviicola chungangensis</name>
    <dbReference type="NCBI Taxonomy" id="2597671"/>
    <lineage>
        <taxon>Bacteria</taxon>
        <taxon>Pseudomonadati</taxon>
        <taxon>Bacteroidota</taxon>
        <taxon>Flavobacteriia</taxon>
        <taxon>Flavobacteriales</taxon>
        <taxon>Crocinitomicaceae</taxon>
        <taxon>Fluviicola</taxon>
    </lineage>
</organism>
<accession>A0A556N6Y2</accession>
<dbReference type="AlphaFoldDB" id="A0A556N6Y2"/>
<keyword evidence="3" id="KW-1185">Reference proteome</keyword>
<dbReference type="Proteomes" id="UP000316008">
    <property type="component" value="Unassembled WGS sequence"/>
</dbReference>
<evidence type="ECO:0000313" key="3">
    <source>
        <dbReference type="Proteomes" id="UP000316008"/>
    </source>
</evidence>